<feature type="chain" id="PRO_5040517347" description="Secreted protein" evidence="1">
    <location>
        <begin position="35"/>
        <end position="88"/>
    </location>
</feature>
<reference evidence="3" key="1">
    <citation type="journal article" date="2023" name="Proc. Natl. Acad. Sci. U.S.A.">
        <title>Genomic and structural basis for evolution of tropane alkaloid biosynthesis.</title>
        <authorList>
            <person name="Wanga Y.-J."/>
            <person name="Taina T."/>
            <person name="Yua J.-Y."/>
            <person name="Lia J."/>
            <person name="Xua B."/>
            <person name="Chenc J."/>
            <person name="D'Auriad J.C."/>
            <person name="Huanga J.-P."/>
            <person name="Huanga S.-X."/>
        </authorList>
    </citation>
    <scope>NUCLEOTIDE SEQUENCE [LARGE SCALE GENOMIC DNA]</scope>
    <source>
        <strain evidence="3">cv. KIB-2019</strain>
    </source>
</reference>
<protein>
    <recommendedName>
        <fullName evidence="4">Secreted protein</fullName>
    </recommendedName>
</protein>
<dbReference type="AlphaFoldDB" id="A0A9Q1REK4"/>
<evidence type="ECO:0000313" key="3">
    <source>
        <dbReference type="Proteomes" id="UP001152561"/>
    </source>
</evidence>
<evidence type="ECO:0000313" key="2">
    <source>
        <dbReference type="EMBL" id="KAJ8551650.1"/>
    </source>
</evidence>
<keyword evidence="1" id="KW-0732">Signal</keyword>
<dbReference type="Proteomes" id="UP001152561">
    <property type="component" value="Unassembled WGS sequence"/>
</dbReference>
<dbReference type="EMBL" id="JAJAGQ010000010">
    <property type="protein sequence ID" value="KAJ8551650.1"/>
    <property type="molecule type" value="Genomic_DNA"/>
</dbReference>
<keyword evidence="3" id="KW-1185">Reference proteome</keyword>
<sequence>MPSPNTSLSKMSNFALQWILELLLISVERIKSHCDPTSSKQTALTIREPSSANIQERICHEVNTLSSPSDQGKNAFQPFCVFGKAGLC</sequence>
<evidence type="ECO:0000256" key="1">
    <source>
        <dbReference type="SAM" id="SignalP"/>
    </source>
</evidence>
<evidence type="ECO:0008006" key="4">
    <source>
        <dbReference type="Google" id="ProtNLM"/>
    </source>
</evidence>
<feature type="signal peptide" evidence="1">
    <location>
        <begin position="1"/>
        <end position="34"/>
    </location>
</feature>
<name>A0A9Q1REK4_9SOLA</name>
<dbReference type="OrthoDB" id="1310840at2759"/>
<proteinExistence type="predicted"/>
<gene>
    <name evidence="2" type="ORF">K7X08_021665</name>
</gene>
<accession>A0A9Q1REK4</accession>
<comment type="caution">
    <text evidence="2">The sequence shown here is derived from an EMBL/GenBank/DDBJ whole genome shotgun (WGS) entry which is preliminary data.</text>
</comment>
<organism evidence="2 3">
    <name type="scientific">Anisodus acutangulus</name>
    <dbReference type="NCBI Taxonomy" id="402998"/>
    <lineage>
        <taxon>Eukaryota</taxon>
        <taxon>Viridiplantae</taxon>
        <taxon>Streptophyta</taxon>
        <taxon>Embryophyta</taxon>
        <taxon>Tracheophyta</taxon>
        <taxon>Spermatophyta</taxon>
        <taxon>Magnoliopsida</taxon>
        <taxon>eudicotyledons</taxon>
        <taxon>Gunneridae</taxon>
        <taxon>Pentapetalae</taxon>
        <taxon>asterids</taxon>
        <taxon>lamiids</taxon>
        <taxon>Solanales</taxon>
        <taxon>Solanaceae</taxon>
        <taxon>Solanoideae</taxon>
        <taxon>Hyoscyameae</taxon>
        <taxon>Anisodus</taxon>
    </lineage>
</organism>